<feature type="compositionally biased region" description="Polar residues" evidence="1">
    <location>
        <begin position="240"/>
        <end position="250"/>
    </location>
</feature>
<accession>A0A9J7D7L3</accession>
<feature type="compositionally biased region" description="Basic and acidic residues" evidence="1">
    <location>
        <begin position="41"/>
        <end position="51"/>
    </location>
</feature>
<protein>
    <submittedName>
        <fullName evidence="3 4">Uncharacterized protein LOC101894093</fullName>
    </submittedName>
</protein>
<dbReference type="Proteomes" id="UP001652621">
    <property type="component" value="Unplaced"/>
</dbReference>
<organism evidence="2 3">
    <name type="scientific">Musca domestica</name>
    <name type="common">House fly</name>
    <dbReference type="NCBI Taxonomy" id="7370"/>
    <lineage>
        <taxon>Eukaryota</taxon>
        <taxon>Metazoa</taxon>
        <taxon>Ecdysozoa</taxon>
        <taxon>Arthropoda</taxon>
        <taxon>Hexapoda</taxon>
        <taxon>Insecta</taxon>
        <taxon>Pterygota</taxon>
        <taxon>Neoptera</taxon>
        <taxon>Endopterygota</taxon>
        <taxon>Diptera</taxon>
        <taxon>Brachycera</taxon>
        <taxon>Muscomorpha</taxon>
        <taxon>Muscoidea</taxon>
        <taxon>Muscidae</taxon>
        <taxon>Musca</taxon>
    </lineage>
</organism>
<keyword evidence="2" id="KW-1185">Reference proteome</keyword>
<feature type="region of interest" description="Disordered" evidence="1">
    <location>
        <begin position="230"/>
        <end position="250"/>
    </location>
</feature>
<feature type="region of interest" description="Disordered" evidence="1">
    <location>
        <begin position="553"/>
        <end position="580"/>
    </location>
</feature>
<feature type="compositionally biased region" description="Low complexity" evidence="1">
    <location>
        <begin position="74"/>
        <end position="84"/>
    </location>
</feature>
<dbReference type="OrthoDB" id="8195288at2759"/>
<feature type="compositionally biased region" description="Polar residues" evidence="1">
    <location>
        <begin position="52"/>
        <end position="62"/>
    </location>
</feature>
<gene>
    <name evidence="3 4" type="primary">LOC101894093</name>
</gene>
<sequence>MSHKKDVIMTSMHSTTTKLEQQHSKPILSPTRSLDEGFESDPDRVSTDSEHPTSGTANNGPASSSSQHHHHHSSNSNGSNNNGNIGKPTTTTIANANNKHQQQYHSQQHNQLHQNVGGSTLAQLSSAATGGLSANADLSATTTTSSSSISSSLSSSVATAVTSSPATAPSASSTGHVLATAKSMDLSKNRVIAGAMGVPQLTRRPMVVGSSSIQQQQQLLEKYFKEQRRGSTENRYGPALQTTLSCPGNGISPVSSASSNTAMGSPQSVQRLQYQKQRQPVVASAAVQSHRYTANSNSSGFRRAKTRAMSPSILKTSGNSASASNSSNRNNLLLMHRSGAAIRSHSVDAISRQRHGYDPSSALILKHESPAGATANHASTPSRMQHYKFPGTAAQNPMVTTLPPGATSQALLVQPISSATLASSAVSALPPATTVLNSTNVGDAAAALVAAAGGSPVIASSTNSLYTFYPAEGNLQVWQSECGDLTYKSSRNLQTHKAPVCWTQSIPRQTRRYITPSNAPQNSVNSASLMYPGTSGQMYRMHPTANALHHNTGVTNHPNPTADMTDGTEAAAAGSSSSNGFSQRLRELAASAGLMSLKTKTTNLKPVIKTRGSPGPEFPKKVTFSAFATVQVV</sequence>
<feature type="region of interest" description="Disordered" evidence="1">
    <location>
        <begin position="1"/>
        <end position="92"/>
    </location>
</feature>
<reference evidence="3 4" key="1">
    <citation type="submission" date="2025-05" db="UniProtKB">
        <authorList>
            <consortium name="RefSeq"/>
        </authorList>
    </citation>
    <scope>IDENTIFICATION</scope>
    <source>
        <strain evidence="3 4">Aabys</strain>
        <tissue evidence="3 4">Whole body</tissue>
    </source>
</reference>
<dbReference type="RefSeq" id="XP_011291608.2">
    <property type="nucleotide sequence ID" value="XM_011293306.3"/>
</dbReference>
<proteinExistence type="predicted"/>
<evidence type="ECO:0000313" key="4">
    <source>
        <dbReference type="RefSeq" id="XP_058974177.1"/>
    </source>
</evidence>
<dbReference type="GeneID" id="101894093"/>
<evidence type="ECO:0000256" key="1">
    <source>
        <dbReference type="SAM" id="MobiDB-lite"/>
    </source>
</evidence>
<dbReference type="RefSeq" id="XP_058974177.1">
    <property type="nucleotide sequence ID" value="XM_059118194.1"/>
</dbReference>
<evidence type="ECO:0000313" key="3">
    <source>
        <dbReference type="RefSeq" id="XP_011291608.2"/>
    </source>
</evidence>
<evidence type="ECO:0000313" key="2">
    <source>
        <dbReference type="Proteomes" id="UP001652621"/>
    </source>
</evidence>
<dbReference type="VEuPathDB" id="VectorBase:MDOMA2_020928"/>
<dbReference type="VEuPathDB" id="VectorBase:MDOA007105"/>
<name>A0A9J7D7L3_MUSDO</name>
<dbReference type="eggNOG" id="ENOG502RQM3">
    <property type="taxonomic scope" value="Eukaryota"/>
</dbReference>